<gene>
    <name evidence="2" type="ORF">ALC57_18506</name>
</gene>
<accession>A0A151IRV1</accession>
<proteinExistence type="predicted"/>
<dbReference type="EMBL" id="KQ981113">
    <property type="protein sequence ID" value="KYN09401.1"/>
    <property type="molecule type" value="Genomic_DNA"/>
</dbReference>
<feature type="compositionally biased region" description="Basic and acidic residues" evidence="1">
    <location>
        <begin position="1"/>
        <end position="19"/>
    </location>
</feature>
<sequence>MDNRYKGSREAHRSGSFRKDRSKKKIPTKNRHTAEKVELSDKNISSSAKKLKTDRETSAPENPNIGYRILNFLTVPKYLLLSVSMPNNKPFLFALLYRPPKLGHFSTFQVDFERLLPSFSMAVIMGDLNVDLNRMTYDTGALLDFCTGNRLFSVPYNSTHHTSFSHS</sequence>
<protein>
    <recommendedName>
        <fullName evidence="4">Endonuclease/exonuclease/phosphatase domain-containing protein</fullName>
    </recommendedName>
</protein>
<reference evidence="2 3" key="1">
    <citation type="submission" date="2015-09" db="EMBL/GenBank/DDBJ databases">
        <title>Trachymyrmex cornetzi WGS genome.</title>
        <authorList>
            <person name="Nygaard S."/>
            <person name="Hu H."/>
            <person name="Boomsma J."/>
            <person name="Zhang G."/>
        </authorList>
    </citation>
    <scope>NUCLEOTIDE SEQUENCE [LARGE SCALE GENOMIC DNA]</scope>
    <source>
        <strain evidence="2">Tcor2-1</strain>
        <tissue evidence="2">Whole body</tissue>
    </source>
</reference>
<feature type="region of interest" description="Disordered" evidence="1">
    <location>
        <begin position="1"/>
        <end position="60"/>
    </location>
</feature>
<feature type="compositionally biased region" description="Basic and acidic residues" evidence="1">
    <location>
        <begin position="32"/>
        <end position="41"/>
    </location>
</feature>
<evidence type="ECO:0000313" key="3">
    <source>
        <dbReference type="Proteomes" id="UP000078492"/>
    </source>
</evidence>
<evidence type="ECO:0000313" key="2">
    <source>
        <dbReference type="EMBL" id="KYN09401.1"/>
    </source>
</evidence>
<dbReference type="Proteomes" id="UP000078492">
    <property type="component" value="Unassembled WGS sequence"/>
</dbReference>
<evidence type="ECO:0000256" key="1">
    <source>
        <dbReference type="SAM" id="MobiDB-lite"/>
    </source>
</evidence>
<keyword evidence="3" id="KW-1185">Reference proteome</keyword>
<feature type="compositionally biased region" description="Basic residues" evidence="1">
    <location>
        <begin position="20"/>
        <end position="31"/>
    </location>
</feature>
<name>A0A151IRV1_9HYME</name>
<dbReference type="AlphaFoldDB" id="A0A151IRV1"/>
<organism evidence="2 3">
    <name type="scientific">Trachymyrmex cornetzi</name>
    <dbReference type="NCBI Taxonomy" id="471704"/>
    <lineage>
        <taxon>Eukaryota</taxon>
        <taxon>Metazoa</taxon>
        <taxon>Ecdysozoa</taxon>
        <taxon>Arthropoda</taxon>
        <taxon>Hexapoda</taxon>
        <taxon>Insecta</taxon>
        <taxon>Pterygota</taxon>
        <taxon>Neoptera</taxon>
        <taxon>Endopterygota</taxon>
        <taxon>Hymenoptera</taxon>
        <taxon>Apocrita</taxon>
        <taxon>Aculeata</taxon>
        <taxon>Formicoidea</taxon>
        <taxon>Formicidae</taxon>
        <taxon>Myrmicinae</taxon>
        <taxon>Trachymyrmex</taxon>
    </lineage>
</organism>
<evidence type="ECO:0008006" key="4">
    <source>
        <dbReference type="Google" id="ProtNLM"/>
    </source>
</evidence>